<dbReference type="InterPro" id="IPR051609">
    <property type="entry name" value="NmrA/Isoflavone_reductase-like"/>
</dbReference>
<evidence type="ECO:0000313" key="5">
    <source>
        <dbReference type="EMBL" id="PMD42959.1"/>
    </source>
</evidence>
<keyword evidence="2" id="KW-0521">NADP</keyword>
<dbReference type="Pfam" id="PF13460">
    <property type="entry name" value="NAD_binding_10"/>
    <property type="match status" value="1"/>
</dbReference>
<evidence type="ECO:0000256" key="1">
    <source>
        <dbReference type="ARBA" id="ARBA00005725"/>
    </source>
</evidence>
<keyword evidence="6" id="KW-1185">Reference proteome</keyword>
<proteinExistence type="inferred from homology"/>
<dbReference type="AlphaFoldDB" id="A0A2J6RWR8"/>
<sequence length="324" mass="35855">MVHIVVAGGTGDVAAEIVAQLMKQKKHQVTIFTRKDPSTVAIEGVAVVRVDYTNKDALTKHLDGVDTVLSFILETSDPSSPATRNLIDASIAAGVKRFVPNEWAARSNSGMPWYASKDIIHSYLQQINKEKKVLQYTLFQPGIFTNYFTFPHRSCEHLKLRELQIDFQNGRAIVLGDGEDWMSLTTVQDLAKVVTAAVEYDGEWPEIGGVCGGQIAILELIRLGEEIRGKAFTVTRLSEVDVEKGDLKTGWIPSFTQQSIEVLAQGSAPGTHPREAVARVLLAGSLLATKRGAWVVSDEWNRRLPELKLTGIDEFLREQWKGKT</sequence>
<protein>
    <submittedName>
        <fullName evidence="5">NmrA-like family protein-like protein</fullName>
    </submittedName>
</protein>
<evidence type="ECO:0000259" key="4">
    <source>
        <dbReference type="Pfam" id="PF13460"/>
    </source>
</evidence>
<dbReference type="InterPro" id="IPR036291">
    <property type="entry name" value="NAD(P)-bd_dom_sf"/>
</dbReference>
<name>A0A2J6RWR8_HYAVF</name>
<evidence type="ECO:0000256" key="3">
    <source>
        <dbReference type="ARBA" id="ARBA00023002"/>
    </source>
</evidence>
<dbReference type="PANTHER" id="PTHR47706:SF4">
    <property type="entry name" value="NMRA-LIKE DOMAIN-CONTAINING PROTEIN"/>
    <property type="match status" value="1"/>
</dbReference>
<comment type="similarity">
    <text evidence="1">Belongs to the NmrA-type oxidoreductase family. Isoflavone reductase subfamily.</text>
</comment>
<accession>A0A2J6RWR8</accession>
<dbReference type="PANTHER" id="PTHR47706">
    <property type="entry name" value="NMRA-LIKE FAMILY PROTEIN"/>
    <property type="match status" value="1"/>
</dbReference>
<evidence type="ECO:0000313" key="6">
    <source>
        <dbReference type="Proteomes" id="UP000235786"/>
    </source>
</evidence>
<organism evidence="5 6">
    <name type="scientific">Hyaloscypha variabilis (strain UAMH 11265 / GT02V1 / F)</name>
    <name type="common">Meliniomyces variabilis</name>
    <dbReference type="NCBI Taxonomy" id="1149755"/>
    <lineage>
        <taxon>Eukaryota</taxon>
        <taxon>Fungi</taxon>
        <taxon>Dikarya</taxon>
        <taxon>Ascomycota</taxon>
        <taxon>Pezizomycotina</taxon>
        <taxon>Leotiomycetes</taxon>
        <taxon>Helotiales</taxon>
        <taxon>Hyaloscyphaceae</taxon>
        <taxon>Hyaloscypha</taxon>
        <taxon>Hyaloscypha variabilis</taxon>
    </lineage>
</organism>
<dbReference type="GO" id="GO:0016491">
    <property type="term" value="F:oxidoreductase activity"/>
    <property type="evidence" value="ECO:0007669"/>
    <property type="project" value="UniProtKB-KW"/>
</dbReference>
<dbReference type="EMBL" id="KZ613942">
    <property type="protein sequence ID" value="PMD42959.1"/>
    <property type="molecule type" value="Genomic_DNA"/>
</dbReference>
<dbReference type="InterPro" id="IPR016040">
    <property type="entry name" value="NAD(P)-bd_dom"/>
</dbReference>
<evidence type="ECO:0000256" key="2">
    <source>
        <dbReference type="ARBA" id="ARBA00022857"/>
    </source>
</evidence>
<dbReference type="Proteomes" id="UP000235786">
    <property type="component" value="Unassembled WGS sequence"/>
</dbReference>
<dbReference type="SUPFAM" id="SSF51735">
    <property type="entry name" value="NAD(P)-binding Rossmann-fold domains"/>
    <property type="match status" value="1"/>
</dbReference>
<dbReference type="Gene3D" id="3.40.50.720">
    <property type="entry name" value="NAD(P)-binding Rossmann-like Domain"/>
    <property type="match status" value="1"/>
</dbReference>
<dbReference type="OrthoDB" id="10000533at2759"/>
<gene>
    <name evidence="5" type="ORF">L207DRAFT_484037</name>
</gene>
<reference evidence="5 6" key="1">
    <citation type="submission" date="2016-04" db="EMBL/GenBank/DDBJ databases">
        <title>A degradative enzymes factory behind the ericoid mycorrhizal symbiosis.</title>
        <authorList>
            <consortium name="DOE Joint Genome Institute"/>
            <person name="Martino E."/>
            <person name="Morin E."/>
            <person name="Grelet G."/>
            <person name="Kuo A."/>
            <person name="Kohler A."/>
            <person name="Daghino S."/>
            <person name="Barry K."/>
            <person name="Choi C."/>
            <person name="Cichocki N."/>
            <person name="Clum A."/>
            <person name="Copeland A."/>
            <person name="Hainaut M."/>
            <person name="Haridas S."/>
            <person name="Labutti K."/>
            <person name="Lindquist E."/>
            <person name="Lipzen A."/>
            <person name="Khouja H.-R."/>
            <person name="Murat C."/>
            <person name="Ohm R."/>
            <person name="Olson A."/>
            <person name="Spatafora J."/>
            <person name="Veneault-Fourrey C."/>
            <person name="Henrissat B."/>
            <person name="Grigoriev I."/>
            <person name="Martin F."/>
            <person name="Perotto S."/>
        </authorList>
    </citation>
    <scope>NUCLEOTIDE SEQUENCE [LARGE SCALE GENOMIC DNA]</scope>
    <source>
        <strain evidence="5 6">F</strain>
    </source>
</reference>
<keyword evidence="3" id="KW-0560">Oxidoreductase</keyword>
<feature type="domain" description="NAD(P)-binding" evidence="4">
    <location>
        <begin position="8"/>
        <end position="146"/>
    </location>
</feature>